<dbReference type="EMBL" id="MWXA01000002">
    <property type="protein sequence ID" value="OZG68352.1"/>
    <property type="molecule type" value="Genomic_DNA"/>
</dbReference>
<reference evidence="1 2" key="1">
    <citation type="journal article" date="2017" name="BMC Genomics">
        <title>Comparative genomic and phylogenomic analyses of the Bifidobacteriaceae family.</title>
        <authorList>
            <person name="Lugli G.A."/>
            <person name="Milani C."/>
            <person name="Turroni F."/>
            <person name="Duranti S."/>
            <person name="Mancabelli L."/>
            <person name="Mangifesta M."/>
            <person name="Ferrario C."/>
            <person name="Modesto M."/>
            <person name="Mattarelli P."/>
            <person name="Jiri K."/>
            <person name="van Sinderen D."/>
            <person name="Ventura M."/>
        </authorList>
    </citation>
    <scope>NUCLEOTIDE SEQUENCE [LARGE SCALE GENOMIC DNA]</scope>
    <source>
        <strain evidence="1 2">LMG 28769</strain>
    </source>
</reference>
<organism evidence="1 2">
    <name type="scientific">Bifidobacterium aquikefiri</name>
    <dbReference type="NCBI Taxonomy" id="1653207"/>
    <lineage>
        <taxon>Bacteria</taxon>
        <taxon>Bacillati</taxon>
        <taxon>Actinomycetota</taxon>
        <taxon>Actinomycetes</taxon>
        <taxon>Bifidobacteriales</taxon>
        <taxon>Bifidobacteriaceae</taxon>
        <taxon>Bifidobacterium</taxon>
    </lineage>
</organism>
<dbReference type="RefSeq" id="WP_158215595.1">
    <property type="nucleotide sequence ID" value="NZ_CALENZ010000044.1"/>
</dbReference>
<name>A0A261GA97_9BIFI</name>
<gene>
    <name evidence="1" type="ORF">BAQU_0167</name>
</gene>
<evidence type="ECO:0000313" key="1">
    <source>
        <dbReference type="EMBL" id="OZG68352.1"/>
    </source>
</evidence>
<comment type="caution">
    <text evidence="1">The sequence shown here is derived from an EMBL/GenBank/DDBJ whole genome shotgun (WGS) entry which is preliminary data.</text>
</comment>
<evidence type="ECO:0000313" key="2">
    <source>
        <dbReference type="Proteomes" id="UP000216451"/>
    </source>
</evidence>
<sequence length="46" mass="5162">MTRQDVQQPIVFHAFDDPKGIAQELHMSSQIVPSDIVFIVVDHSNA</sequence>
<dbReference type="AlphaFoldDB" id="A0A261GA97"/>
<dbReference type="Proteomes" id="UP000216451">
    <property type="component" value="Unassembled WGS sequence"/>
</dbReference>
<keyword evidence="2" id="KW-1185">Reference proteome</keyword>
<dbReference type="GeneID" id="98296672"/>
<proteinExistence type="predicted"/>
<protein>
    <submittedName>
        <fullName evidence="1">Uncharacterized protein</fullName>
    </submittedName>
</protein>
<accession>A0A261GA97</accession>